<dbReference type="AlphaFoldDB" id="A0A0H5SZL3"/>
<name>A0A0H5SZL3_HERHM</name>
<dbReference type="Proteomes" id="UP000236497">
    <property type="component" value="Unassembled WGS sequence"/>
</dbReference>
<protein>
    <submittedName>
        <fullName evidence="1">Uncharacterized protein</fullName>
    </submittedName>
</protein>
<accession>A0A0H5SZL3</accession>
<reference evidence="1 2" key="1">
    <citation type="submission" date="2015-06" db="EMBL/GenBank/DDBJ databases">
        <authorList>
            <person name="Wibberg Daniel"/>
        </authorList>
    </citation>
    <scope>NUCLEOTIDE SEQUENCE [LARGE SCALE GENOMIC DNA]</scope>
    <source>
        <strain evidence="1 2">T3/55T</strain>
    </source>
</reference>
<proteinExistence type="predicted"/>
<gene>
    <name evidence="1" type="ORF">HHT355_2657</name>
</gene>
<keyword evidence="2" id="KW-1185">Reference proteome</keyword>
<dbReference type="EMBL" id="CVTD020000029">
    <property type="protein sequence ID" value="CRZ35838.1"/>
    <property type="molecule type" value="Genomic_DNA"/>
</dbReference>
<evidence type="ECO:0000313" key="1">
    <source>
        <dbReference type="EMBL" id="CRZ35838.1"/>
    </source>
</evidence>
<evidence type="ECO:0000313" key="2">
    <source>
        <dbReference type="Proteomes" id="UP000236497"/>
    </source>
</evidence>
<organism evidence="1 2">
    <name type="scientific">Herbinix hemicellulosilytica</name>
    <dbReference type="NCBI Taxonomy" id="1564487"/>
    <lineage>
        <taxon>Bacteria</taxon>
        <taxon>Bacillati</taxon>
        <taxon>Bacillota</taxon>
        <taxon>Clostridia</taxon>
        <taxon>Lachnospirales</taxon>
        <taxon>Lachnospiraceae</taxon>
        <taxon>Herbinix</taxon>
    </lineage>
</organism>
<sequence>MRDVTILGNFTVLETFELNNVQVDKGFDGRLDIFYRANLCT</sequence>